<feature type="region of interest" description="Disordered" evidence="1">
    <location>
        <begin position="140"/>
        <end position="218"/>
    </location>
</feature>
<reference evidence="3" key="2">
    <citation type="journal article" date="2008" name="Nucleic Acids Res.">
        <title>The rice annotation project database (RAP-DB): 2008 update.</title>
        <authorList>
            <consortium name="The rice annotation project (RAP)"/>
        </authorList>
    </citation>
    <scope>GENOME REANNOTATION</scope>
    <source>
        <strain evidence="3">cv. Nipponbare</strain>
    </source>
</reference>
<evidence type="ECO:0000313" key="3">
    <source>
        <dbReference type="Proteomes" id="UP000000763"/>
    </source>
</evidence>
<dbReference type="AlphaFoldDB" id="Q6YV93"/>
<evidence type="ECO:0000313" key="2">
    <source>
        <dbReference type="EMBL" id="BAD17673.1"/>
    </source>
</evidence>
<organism evidence="2 3">
    <name type="scientific">Oryza sativa subsp. japonica</name>
    <name type="common">Rice</name>
    <dbReference type="NCBI Taxonomy" id="39947"/>
    <lineage>
        <taxon>Eukaryota</taxon>
        <taxon>Viridiplantae</taxon>
        <taxon>Streptophyta</taxon>
        <taxon>Embryophyta</taxon>
        <taxon>Tracheophyta</taxon>
        <taxon>Spermatophyta</taxon>
        <taxon>Magnoliopsida</taxon>
        <taxon>Liliopsida</taxon>
        <taxon>Poales</taxon>
        <taxon>Poaceae</taxon>
        <taxon>BOP clade</taxon>
        <taxon>Oryzoideae</taxon>
        <taxon>Oryzeae</taxon>
        <taxon>Oryzinae</taxon>
        <taxon>Oryza</taxon>
        <taxon>Oryza sativa</taxon>
    </lineage>
</organism>
<feature type="compositionally biased region" description="Basic residues" evidence="1">
    <location>
        <begin position="57"/>
        <end position="70"/>
    </location>
</feature>
<sequence>MTSPPAAAARRLGQRTLAGERRCFGTNGRHQRVERDAVNSPVTKGAAEDQRTATATRSKRRRRSGRRRRRCSDDLRRRRRGRRGRRRLGDHDDDLPERRRRLERRRCTARATAATAALGLTALWRYGRREAKARVAAGRGELGGPFKGVGGRRRRPTATGDEKERSGSEREKPIRFDLESNTFQADLADVSKGEKAEEIPEIVSPLLIRPEKERSGRI</sequence>
<proteinExistence type="predicted"/>
<dbReference type="EMBL" id="AP005835">
    <property type="protein sequence ID" value="BAD17673.1"/>
    <property type="molecule type" value="Genomic_DNA"/>
</dbReference>
<feature type="region of interest" description="Disordered" evidence="1">
    <location>
        <begin position="1"/>
        <end position="93"/>
    </location>
</feature>
<accession>Q6YV93</accession>
<feature type="compositionally biased region" description="Gly residues" evidence="1">
    <location>
        <begin position="140"/>
        <end position="149"/>
    </location>
</feature>
<gene>
    <name evidence="2" type="primary">OSJNBa0008E01.27</name>
</gene>
<protein>
    <submittedName>
        <fullName evidence="2">Uncharacterized protein</fullName>
    </submittedName>
</protein>
<reference evidence="3" key="1">
    <citation type="journal article" date="2005" name="Nature">
        <title>The map-based sequence of the rice genome.</title>
        <authorList>
            <consortium name="International rice genome sequencing project (IRGSP)"/>
            <person name="Matsumoto T."/>
            <person name="Wu J."/>
            <person name="Kanamori H."/>
            <person name="Katayose Y."/>
            <person name="Fujisawa M."/>
            <person name="Namiki N."/>
            <person name="Mizuno H."/>
            <person name="Yamamoto K."/>
            <person name="Antonio B.A."/>
            <person name="Baba T."/>
            <person name="Sakata K."/>
            <person name="Nagamura Y."/>
            <person name="Aoki H."/>
            <person name="Arikawa K."/>
            <person name="Arita K."/>
            <person name="Bito T."/>
            <person name="Chiden Y."/>
            <person name="Fujitsuka N."/>
            <person name="Fukunaka R."/>
            <person name="Hamada M."/>
            <person name="Harada C."/>
            <person name="Hayashi A."/>
            <person name="Hijishita S."/>
            <person name="Honda M."/>
            <person name="Hosokawa S."/>
            <person name="Ichikawa Y."/>
            <person name="Idonuma A."/>
            <person name="Iijima M."/>
            <person name="Ikeda M."/>
            <person name="Ikeno M."/>
            <person name="Ito K."/>
            <person name="Ito S."/>
            <person name="Ito T."/>
            <person name="Ito Y."/>
            <person name="Ito Y."/>
            <person name="Iwabuchi A."/>
            <person name="Kamiya K."/>
            <person name="Karasawa W."/>
            <person name="Kurita K."/>
            <person name="Katagiri S."/>
            <person name="Kikuta A."/>
            <person name="Kobayashi H."/>
            <person name="Kobayashi N."/>
            <person name="Machita K."/>
            <person name="Maehara T."/>
            <person name="Masukawa M."/>
            <person name="Mizubayashi T."/>
            <person name="Mukai Y."/>
            <person name="Nagasaki H."/>
            <person name="Nagata Y."/>
            <person name="Naito S."/>
            <person name="Nakashima M."/>
            <person name="Nakama Y."/>
            <person name="Nakamichi Y."/>
            <person name="Nakamura M."/>
            <person name="Meguro A."/>
            <person name="Negishi M."/>
            <person name="Ohta I."/>
            <person name="Ohta T."/>
            <person name="Okamoto M."/>
            <person name="Ono N."/>
            <person name="Saji S."/>
            <person name="Sakaguchi M."/>
            <person name="Sakai K."/>
            <person name="Shibata M."/>
            <person name="Shimokawa T."/>
            <person name="Song J."/>
            <person name="Takazaki Y."/>
            <person name="Terasawa K."/>
            <person name="Tsugane M."/>
            <person name="Tsuji K."/>
            <person name="Ueda S."/>
            <person name="Waki K."/>
            <person name="Yamagata H."/>
            <person name="Yamamoto M."/>
            <person name="Yamamoto S."/>
            <person name="Yamane H."/>
            <person name="Yoshiki S."/>
            <person name="Yoshihara R."/>
            <person name="Yukawa K."/>
            <person name="Zhong H."/>
            <person name="Yano M."/>
            <person name="Yuan Q."/>
            <person name="Ouyang S."/>
            <person name="Liu J."/>
            <person name="Jones K.M."/>
            <person name="Gansberger K."/>
            <person name="Moffat K."/>
            <person name="Hill J."/>
            <person name="Bera J."/>
            <person name="Fadrosh D."/>
            <person name="Jin S."/>
            <person name="Johri S."/>
            <person name="Kim M."/>
            <person name="Overton L."/>
            <person name="Reardon M."/>
            <person name="Tsitrin T."/>
            <person name="Vuong H."/>
            <person name="Weaver B."/>
            <person name="Ciecko A."/>
            <person name="Tallon L."/>
            <person name="Jackson J."/>
            <person name="Pai G."/>
            <person name="Aken S.V."/>
            <person name="Utterback T."/>
            <person name="Reidmuller S."/>
            <person name="Feldblyum T."/>
            <person name="Hsiao J."/>
            <person name="Zismann V."/>
            <person name="Iobst S."/>
            <person name="de Vazeille A.R."/>
            <person name="Buell C.R."/>
            <person name="Ying K."/>
            <person name="Li Y."/>
            <person name="Lu T."/>
            <person name="Huang Y."/>
            <person name="Zhao Q."/>
            <person name="Feng Q."/>
            <person name="Zhang L."/>
            <person name="Zhu J."/>
            <person name="Weng Q."/>
            <person name="Mu J."/>
            <person name="Lu Y."/>
            <person name="Fan D."/>
            <person name="Liu Y."/>
            <person name="Guan J."/>
            <person name="Zhang Y."/>
            <person name="Yu S."/>
            <person name="Liu X."/>
            <person name="Zhang Y."/>
            <person name="Hong G."/>
            <person name="Han B."/>
            <person name="Choisne N."/>
            <person name="Demange N."/>
            <person name="Orjeda G."/>
            <person name="Samain S."/>
            <person name="Cattolico L."/>
            <person name="Pelletier E."/>
            <person name="Couloux A."/>
            <person name="Segurens B."/>
            <person name="Wincker P."/>
            <person name="D'Hont A."/>
            <person name="Scarpelli C."/>
            <person name="Weissenbach J."/>
            <person name="Salanoubat M."/>
            <person name="Quetier F."/>
            <person name="Yu Y."/>
            <person name="Kim H.R."/>
            <person name="Rambo T."/>
            <person name="Currie J."/>
            <person name="Collura K."/>
            <person name="Luo M."/>
            <person name="Yang T."/>
            <person name="Ammiraju J.S.S."/>
            <person name="Engler F."/>
            <person name="Soderlund C."/>
            <person name="Wing R.A."/>
            <person name="Palmer L.E."/>
            <person name="de la Bastide M."/>
            <person name="Spiegel L."/>
            <person name="Nascimento L."/>
            <person name="Zutavern T."/>
            <person name="O'Shaughnessy A."/>
            <person name="Dike S."/>
            <person name="Dedhia N."/>
            <person name="Preston R."/>
            <person name="Balija V."/>
            <person name="McCombie W.R."/>
            <person name="Chow T."/>
            <person name="Chen H."/>
            <person name="Chung M."/>
            <person name="Chen C."/>
            <person name="Shaw J."/>
            <person name="Wu H."/>
            <person name="Hsiao K."/>
            <person name="Chao Y."/>
            <person name="Chu M."/>
            <person name="Cheng C."/>
            <person name="Hour A."/>
            <person name="Lee P."/>
            <person name="Lin S."/>
            <person name="Lin Y."/>
            <person name="Liou J."/>
            <person name="Liu S."/>
            <person name="Hsing Y."/>
            <person name="Raghuvanshi S."/>
            <person name="Mohanty A."/>
            <person name="Bharti A.K."/>
            <person name="Gaur A."/>
            <person name="Gupta V."/>
            <person name="Kumar D."/>
            <person name="Ravi V."/>
            <person name="Vij S."/>
            <person name="Kapur A."/>
            <person name="Khurana P."/>
            <person name="Khurana P."/>
            <person name="Khurana J.P."/>
            <person name="Tyagi A.K."/>
            <person name="Gaikwad K."/>
            <person name="Singh A."/>
            <person name="Dalal V."/>
            <person name="Srivastava S."/>
            <person name="Dixit A."/>
            <person name="Pal A.K."/>
            <person name="Ghazi I.A."/>
            <person name="Yadav M."/>
            <person name="Pandit A."/>
            <person name="Bhargava A."/>
            <person name="Sureshbabu K."/>
            <person name="Batra K."/>
            <person name="Sharma T.R."/>
            <person name="Mohapatra T."/>
            <person name="Singh N.K."/>
            <person name="Messing J."/>
            <person name="Nelson A.B."/>
            <person name="Fuks G."/>
            <person name="Kavchok S."/>
            <person name="Keizer G."/>
            <person name="Linton E."/>
            <person name="Llaca V."/>
            <person name="Song R."/>
            <person name="Tanyolac B."/>
            <person name="Young S."/>
            <person name="Ho-Il K."/>
            <person name="Hahn J.H."/>
            <person name="Sangsakoo G."/>
            <person name="Vanavichit A."/>
            <person name="de Mattos Luiz.A.T."/>
            <person name="Zimmer P.D."/>
            <person name="Malone G."/>
            <person name="Dellagostin O."/>
            <person name="de Oliveira A.C."/>
            <person name="Bevan M."/>
            <person name="Bancroft I."/>
            <person name="Minx P."/>
            <person name="Cordum H."/>
            <person name="Wilson R."/>
            <person name="Cheng Z."/>
            <person name="Jin W."/>
            <person name="Jiang J."/>
            <person name="Leong S.A."/>
            <person name="Iwama H."/>
            <person name="Gojobori T."/>
            <person name="Itoh T."/>
            <person name="Niimura Y."/>
            <person name="Fujii Y."/>
            <person name="Habara T."/>
            <person name="Sakai H."/>
            <person name="Sato Y."/>
            <person name="Wilson G."/>
            <person name="Kumar K."/>
            <person name="McCouch S."/>
            <person name="Juretic N."/>
            <person name="Hoen D."/>
            <person name="Wright S."/>
            <person name="Bruskiewich R."/>
            <person name="Bureau T."/>
            <person name="Miyao A."/>
            <person name="Hirochika H."/>
            <person name="Nishikawa T."/>
            <person name="Kadowaki K."/>
            <person name="Sugiura M."/>
            <person name="Burr B."/>
            <person name="Sasaki T."/>
        </authorList>
    </citation>
    <scope>NUCLEOTIDE SEQUENCE [LARGE SCALE GENOMIC DNA]</scope>
    <source>
        <strain evidence="3">cv. Nipponbare</strain>
    </source>
</reference>
<feature type="compositionally biased region" description="Basic and acidic residues" evidence="1">
    <location>
        <begin position="160"/>
        <end position="178"/>
    </location>
</feature>
<dbReference type="Proteomes" id="UP000000763">
    <property type="component" value="Chromosome 2"/>
</dbReference>
<feature type="compositionally biased region" description="Basic residues" evidence="1">
    <location>
        <begin position="77"/>
        <end position="88"/>
    </location>
</feature>
<evidence type="ECO:0000256" key="1">
    <source>
        <dbReference type="SAM" id="MobiDB-lite"/>
    </source>
</evidence>
<name>Q6YV93_ORYSJ</name>
<feature type="compositionally biased region" description="Basic and acidic residues" evidence="1">
    <location>
        <begin position="209"/>
        <end position="218"/>
    </location>
</feature>
<feature type="compositionally biased region" description="Basic and acidic residues" evidence="1">
    <location>
        <begin position="189"/>
        <end position="198"/>
    </location>
</feature>